<dbReference type="Proteomes" id="UP001562425">
    <property type="component" value="Unassembled WGS sequence"/>
</dbReference>
<keyword evidence="2" id="KW-1185">Reference proteome</keyword>
<sequence length="66" mass="7163">MTQYRLMTGSAAVSVGGLPQSRTSRVLTTRSEIVQSLTKGVLHRNKCLTTDAACRLIKVNKSQKTA</sequence>
<dbReference type="AlphaFoldDB" id="A0ABD1CES7"/>
<gene>
    <name evidence="1" type="ORF">pipiens_017846</name>
</gene>
<accession>A0ABD1CES7</accession>
<proteinExistence type="predicted"/>
<protein>
    <submittedName>
        <fullName evidence="1">Uncharacterized protein</fullName>
    </submittedName>
</protein>
<evidence type="ECO:0000313" key="1">
    <source>
        <dbReference type="EMBL" id="KAL1374864.1"/>
    </source>
</evidence>
<comment type="caution">
    <text evidence="1">The sequence shown here is derived from an EMBL/GenBank/DDBJ whole genome shotgun (WGS) entry which is preliminary data.</text>
</comment>
<organism evidence="1 2">
    <name type="scientific">Culex pipiens pipiens</name>
    <name type="common">Northern house mosquito</name>
    <dbReference type="NCBI Taxonomy" id="38569"/>
    <lineage>
        <taxon>Eukaryota</taxon>
        <taxon>Metazoa</taxon>
        <taxon>Ecdysozoa</taxon>
        <taxon>Arthropoda</taxon>
        <taxon>Hexapoda</taxon>
        <taxon>Insecta</taxon>
        <taxon>Pterygota</taxon>
        <taxon>Neoptera</taxon>
        <taxon>Endopterygota</taxon>
        <taxon>Diptera</taxon>
        <taxon>Nematocera</taxon>
        <taxon>Culicoidea</taxon>
        <taxon>Culicidae</taxon>
        <taxon>Culicinae</taxon>
        <taxon>Culicini</taxon>
        <taxon>Culex</taxon>
        <taxon>Culex</taxon>
    </lineage>
</organism>
<dbReference type="EMBL" id="JBEHCU010012987">
    <property type="protein sequence ID" value="KAL1374864.1"/>
    <property type="molecule type" value="Genomic_DNA"/>
</dbReference>
<name>A0ABD1CES7_CULPP</name>
<evidence type="ECO:0000313" key="2">
    <source>
        <dbReference type="Proteomes" id="UP001562425"/>
    </source>
</evidence>
<reference evidence="1 2" key="1">
    <citation type="submission" date="2024-05" db="EMBL/GenBank/DDBJ databases">
        <title>Culex pipiens pipiens assembly and annotation.</title>
        <authorList>
            <person name="Alout H."/>
            <person name="Durand T."/>
        </authorList>
    </citation>
    <scope>NUCLEOTIDE SEQUENCE [LARGE SCALE GENOMIC DNA]</scope>
    <source>
        <strain evidence="1">HA-2024</strain>
        <tissue evidence="1">Whole body</tissue>
    </source>
</reference>